<gene>
    <name evidence="2" type="ORF">V5799_008655</name>
</gene>
<evidence type="ECO:0000256" key="1">
    <source>
        <dbReference type="SAM" id="MobiDB-lite"/>
    </source>
</evidence>
<dbReference type="AlphaFoldDB" id="A0AAQ4FCU1"/>
<feature type="region of interest" description="Disordered" evidence="1">
    <location>
        <begin position="188"/>
        <end position="236"/>
    </location>
</feature>
<feature type="compositionally biased region" description="Basic residues" evidence="1">
    <location>
        <begin position="392"/>
        <end position="402"/>
    </location>
</feature>
<evidence type="ECO:0000313" key="3">
    <source>
        <dbReference type="Proteomes" id="UP001321473"/>
    </source>
</evidence>
<dbReference type="Proteomes" id="UP001321473">
    <property type="component" value="Unassembled WGS sequence"/>
</dbReference>
<feature type="compositionally biased region" description="Low complexity" evidence="1">
    <location>
        <begin position="251"/>
        <end position="267"/>
    </location>
</feature>
<feature type="compositionally biased region" description="Polar residues" evidence="1">
    <location>
        <begin position="408"/>
        <end position="432"/>
    </location>
</feature>
<comment type="caution">
    <text evidence="2">The sequence shown here is derived from an EMBL/GenBank/DDBJ whole genome shotgun (WGS) entry which is preliminary data.</text>
</comment>
<feature type="compositionally biased region" description="Low complexity" evidence="1">
    <location>
        <begin position="227"/>
        <end position="236"/>
    </location>
</feature>
<accession>A0AAQ4FCU1</accession>
<feature type="compositionally biased region" description="Polar residues" evidence="1">
    <location>
        <begin position="324"/>
        <end position="337"/>
    </location>
</feature>
<name>A0AAQ4FCU1_AMBAM</name>
<feature type="compositionally biased region" description="Basic residues" evidence="1">
    <location>
        <begin position="216"/>
        <end position="226"/>
    </location>
</feature>
<protein>
    <submittedName>
        <fullName evidence="2">Uncharacterized protein</fullName>
    </submittedName>
</protein>
<organism evidence="2 3">
    <name type="scientific">Amblyomma americanum</name>
    <name type="common">Lone star tick</name>
    <dbReference type="NCBI Taxonomy" id="6943"/>
    <lineage>
        <taxon>Eukaryota</taxon>
        <taxon>Metazoa</taxon>
        <taxon>Ecdysozoa</taxon>
        <taxon>Arthropoda</taxon>
        <taxon>Chelicerata</taxon>
        <taxon>Arachnida</taxon>
        <taxon>Acari</taxon>
        <taxon>Parasitiformes</taxon>
        <taxon>Ixodida</taxon>
        <taxon>Ixodoidea</taxon>
        <taxon>Ixodidae</taxon>
        <taxon>Amblyomminae</taxon>
        <taxon>Amblyomma</taxon>
    </lineage>
</organism>
<feature type="compositionally biased region" description="Polar residues" evidence="1">
    <location>
        <begin position="284"/>
        <end position="299"/>
    </location>
</feature>
<keyword evidence="3" id="KW-1185">Reference proteome</keyword>
<sequence length="432" mass="48439">MMCEVISTHIEIEQVFVSISKIGGVSFARGALGSHCGPAAFTCSLFRSPKPRNRPSFRHILMHLDIAAVEILSTPKESYFAAQAGWKEEIRRYMQSIKQDSQHGPQGEQELIRRRREELRHAQDIRLHYERKLERTNNLYMEFTACLLQLEQREREIIRREQSLEMGPGYRPYKKRIVRPLIKAQERFGKKRSYRLPTDPPSPEPLEQAGSPSTKARSRRATHRRSGSGSSSCCRTVMVDSETQTDALELLSESSSPSLASPVLPESTPQSDDAFPVVEEDLNSNRAPVQTSTADTPCEQQRPVLPPPSRHKRAMTDSDESPSRAHSSLGRGSQDLTTSEEEGEVDDEYTARQGSEGNLSEEEGNTSECSSCPPAELLSSLSNPDVRDCGRTPRRPPLRLKRNPLPTISDTYSSPSQSHVNSETGHTETTVW</sequence>
<dbReference type="EMBL" id="JARKHS020004045">
    <property type="protein sequence ID" value="KAK8784980.1"/>
    <property type="molecule type" value="Genomic_DNA"/>
</dbReference>
<feature type="compositionally biased region" description="Acidic residues" evidence="1">
    <location>
        <begin position="338"/>
        <end position="348"/>
    </location>
</feature>
<proteinExistence type="predicted"/>
<feature type="region of interest" description="Disordered" evidence="1">
    <location>
        <begin position="251"/>
        <end position="432"/>
    </location>
</feature>
<reference evidence="2 3" key="1">
    <citation type="journal article" date="2023" name="Arcadia Sci">
        <title>De novo assembly of a long-read Amblyomma americanum tick genome.</title>
        <authorList>
            <person name="Chou S."/>
            <person name="Poskanzer K.E."/>
            <person name="Rollins M."/>
            <person name="Thuy-Boun P.S."/>
        </authorList>
    </citation>
    <scope>NUCLEOTIDE SEQUENCE [LARGE SCALE GENOMIC DNA]</scope>
    <source>
        <strain evidence="2">F_SG_1</strain>
        <tissue evidence="2">Salivary glands</tissue>
    </source>
</reference>
<evidence type="ECO:0000313" key="2">
    <source>
        <dbReference type="EMBL" id="KAK8784980.1"/>
    </source>
</evidence>